<dbReference type="SUPFAM" id="SSF89372">
    <property type="entry name" value="Fucose-specific lectin"/>
    <property type="match status" value="1"/>
</dbReference>
<dbReference type="OMA" id="KKITHFR"/>
<protein>
    <recommendedName>
        <fullName evidence="3">Fucose-specific lectin</fullName>
    </recommendedName>
</protein>
<evidence type="ECO:0008006" key="3">
    <source>
        <dbReference type="Google" id="ProtNLM"/>
    </source>
</evidence>
<accession>A0A0U5GCL0</accession>
<keyword evidence="2" id="KW-1185">Reference proteome</keyword>
<dbReference type="EMBL" id="CDMC01000013">
    <property type="protein sequence ID" value="CEL09331.1"/>
    <property type="molecule type" value="Genomic_DNA"/>
</dbReference>
<dbReference type="OrthoDB" id="5426604at2759"/>
<gene>
    <name evidence="1" type="ORF">ASPCAL12469</name>
</gene>
<proteinExistence type="predicted"/>
<organism evidence="1 2">
    <name type="scientific">Aspergillus calidoustus</name>
    <dbReference type="NCBI Taxonomy" id="454130"/>
    <lineage>
        <taxon>Eukaryota</taxon>
        <taxon>Fungi</taxon>
        <taxon>Dikarya</taxon>
        <taxon>Ascomycota</taxon>
        <taxon>Pezizomycotina</taxon>
        <taxon>Eurotiomycetes</taxon>
        <taxon>Eurotiomycetidae</taxon>
        <taxon>Eurotiales</taxon>
        <taxon>Aspergillaceae</taxon>
        <taxon>Aspergillus</taxon>
        <taxon>Aspergillus subgen. Nidulantes</taxon>
    </lineage>
</organism>
<dbReference type="AlphaFoldDB" id="A0A0U5GCL0"/>
<dbReference type="Proteomes" id="UP000054771">
    <property type="component" value="Unassembled WGS sequence"/>
</dbReference>
<dbReference type="Gene3D" id="2.120.10.70">
    <property type="entry name" value="Fucose-specific lectin"/>
    <property type="match status" value="1"/>
</dbReference>
<reference evidence="2" key="1">
    <citation type="journal article" date="2016" name="Genome Announc.">
        <title>Draft genome sequences of fungus Aspergillus calidoustus.</title>
        <authorList>
            <person name="Horn F."/>
            <person name="Linde J."/>
            <person name="Mattern D.J."/>
            <person name="Walther G."/>
            <person name="Guthke R."/>
            <person name="Scherlach K."/>
            <person name="Martin K."/>
            <person name="Brakhage A.A."/>
            <person name="Petzke L."/>
            <person name="Valiante V."/>
        </authorList>
    </citation>
    <scope>NUCLEOTIDE SEQUENCE [LARGE SCALE GENOMIC DNA]</scope>
    <source>
        <strain evidence="2">SF006504</strain>
    </source>
</reference>
<name>A0A0U5GCL0_ASPCI</name>
<evidence type="ECO:0000313" key="1">
    <source>
        <dbReference type="EMBL" id="CEL09331.1"/>
    </source>
</evidence>
<evidence type="ECO:0000313" key="2">
    <source>
        <dbReference type="Proteomes" id="UP000054771"/>
    </source>
</evidence>
<sequence length="311" mass="33369">MANAVTAIINPVHTEPAVPETLLFEIGAVNQLTVSYHPLDTARPAVPYTDNGTTAGNATKPNSLASAAVGGVINVFGLTDVAGQPADKPRKYNISRLSPIANPLRPNYGLTTIHPTISAVSDGATVWLYYLEQEVEGEDPVLYEVTLARGSKPNVNSRETPVSAGSKLAAFYDADKHRRVVFNQHIPKSGEATYLQMVTIEQNGSTSSTKISASGVAQAGSPLVVTTVAGKSGAARDIYLYMTNSNQQLYRIRQTGGDWQSPELIKTTENSIVLKGSQLVAVADAAHNHVFFIEKENQDNGYVNHRDPLVQ</sequence>